<dbReference type="PROSITE" id="PS51087">
    <property type="entry name" value="APAG"/>
    <property type="match status" value="1"/>
</dbReference>
<dbReference type="Proteomes" id="UP000486602">
    <property type="component" value="Unassembled WGS sequence"/>
</dbReference>
<dbReference type="PANTHER" id="PTHR47191">
    <property type="entry name" value="OS05G0170800 PROTEIN"/>
    <property type="match status" value="1"/>
</dbReference>
<accession>A0A7K3WPL0</accession>
<organism evidence="2 3">
    <name type="scientific">Cryomorpha ignava</name>
    <dbReference type="NCBI Taxonomy" id="101383"/>
    <lineage>
        <taxon>Bacteria</taxon>
        <taxon>Pseudomonadati</taxon>
        <taxon>Bacteroidota</taxon>
        <taxon>Flavobacteriia</taxon>
        <taxon>Flavobacteriales</taxon>
        <taxon>Cryomorphaceae</taxon>
        <taxon>Cryomorpha</taxon>
    </lineage>
</organism>
<dbReference type="PANTHER" id="PTHR47191:SF2">
    <property type="entry name" value="OS05G0170800 PROTEIN"/>
    <property type="match status" value="1"/>
</dbReference>
<evidence type="ECO:0000313" key="3">
    <source>
        <dbReference type="Proteomes" id="UP000486602"/>
    </source>
</evidence>
<reference evidence="2 3" key="1">
    <citation type="submission" date="2020-02" db="EMBL/GenBank/DDBJ databases">
        <title>Out from the shadows clarifying the taxonomy of the family Cryomorphaceae and related taxa by utilizing the GTDB taxonomic framework.</title>
        <authorList>
            <person name="Bowman J.P."/>
        </authorList>
    </citation>
    <scope>NUCLEOTIDE SEQUENCE [LARGE SCALE GENOMIC DNA]</scope>
    <source>
        <strain evidence="2 3">QSSC 1-22</strain>
    </source>
</reference>
<proteinExistence type="predicted"/>
<sequence>MTTALNSGIIISVDSRYEEKFSNPIAKLYLFSYGIRIENKNEGAIQLISRYWKITDSNTHEREVKGEGVIGEKPIIKPGESYTYRSSCDFTTDMGKMSGYYVMKNLESGLNFNVEIPEFSLIVPYKLN</sequence>
<dbReference type="Gene3D" id="2.60.40.1470">
    <property type="entry name" value="ApaG domain"/>
    <property type="match status" value="1"/>
</dbReference>
<dbReference type="InterPro" id="IPR050718">
    <property type="entry name" value="ApaG-like"/>
</dbReference>
<comment type="caution">
    <text evidence="2">The sequence shown here is derived from an EMBL/GenBank/DDBJ whole genome shotgun (WGS) entry which is preliminary data.</text>
</comment>
<dbReference type="RefSeq" id="WP_163284985.1">
    <property type="nucleotide sequence ID" value="NZ_JAAGVY010000013.1"/>
</dbReference>
<keyword evidence="3" id="KW-1185">Reference proteome</keyword>
<protein>
    <submittedName>
        <fullName evidence="2">Co2+/Mg2+ efflux protein ApaG</fullName>
    </submittedName>
</protein>
<dbReference type="Pfam" id="PF04379">
    <property type="entry name" value="DUF525"/>
    <property type="match status" value="1"/>
</dbReference>
<feature type="domain" description="ApaG" evidence="1">
    <location>
        <begin position="3"/>
        <end position="128"/>
    </location>
</feature>
<evidence type="ECO:0000259" key="1">
    <source>
        <dbReference type="PROSITE" id="PS51087"/>
    </source>
</evidence>
<dbReference type="NCBIfam" id="NF003967">
    <property type="entry name" value="PRK05461.1"/>
    <property type="match status" value="1"/>
</dbReference>
<gene>
    <name evidence="2" type="primary">apaG</name>
    <name evidence="2" type="ORF">G3O08_08775</name>
</gene>
<dbReference type="InterPro" id="IPR036767">
    <property type="entry name" value="ApaG_sf"/>
</dbReference>
<evidence type="ECO:0000313" key="2">
    <source>
        <dbReference type="EMBL" id="NEN23593.1"/>
    </source>
</evidence>
<dbReference type="AlphaFoldDB" id="A0A7K3WPL0"/>
<dbReference type="InterPro" id="IPR007474">
    <property type="entry name" value="ApaG_domain"/>
</dbReference>
<dbReference type="SUPFAM" id="SSF110069">
    <property type="entry name" value="ApaG-like"/>
    <property type="match status" value="1"/>
</dbReference>
<dbReference type="EMBL" id="JAAGVY010000013">
    <property type="protein sequence ID" value="NEN23593.1"/>
    <property type="molecule type" value="Genomic_DNA"/>
</dbReference>
<name>A0A7K3WPL0_9FLAO</name>